<keyword evidence="5" id="KW-1185">Reference proteome</keyword>
<feature type="signal peptide" evidence="2">
    <location>
        <begin position="1"/>
        <end position="26"/>
    </location>
</feature>
<name>Q0FMB3_SALBH</name>
<feature type="domain" description="DUF4174" evidence="3">
    <location>
        <begin position="41"/>
        <end position="142"/>
    </location>
</feature>
<evidence type="ECO:0000256" key="2">
    <source>
        <dbReference type="SAM" id="SignalP"/>
    </source>
</evidence>
<protein>
    <recommendedName>
        <fullName evidence="3">DUF4174 domain-containing protein</fullName>
    </recommendedName>
</protein>
<reference evidence="4 5" key="1">
    <citation type="journal article" date="2010" name="J. Bacteriol.">
        <title>Genome sequences of Pelagibaca bermudensis HTCC2601T and Maritimibacter alkaliphilus HTCC2654T, the type strains of two marine Roseobacter genera.</title>
        <authorList>
            <person name="Thrash J.C."/>
            <person name="Cho J.C."/>
            <person name="Ferriera S."/>
            <person name="Johnson J."/>
            <person name="Vergin K.L."/>
            <person name="Giovannoni S.J."/>
        </authorList>
    </citation>
    <scope>NUCLEOTIDE SEQUENCE [LARGE SCALE GENOMIC DNA]</scope>
    <source>
        <strain evidence="5">DSM 26914 / JCM 13377 / KCTC 12554 / HTCC2601</strain>
    </source>
</reference>
<keyword evidence="1 2" id="KW-0732">Signal</keyword>
<dbReference type="RefSeq" id="WP_007800461.1">
    <property type="nucleotide sequence ID" value="NZ_DS022276.1"/>
</dbReference>
<comment type="caution">
    <text evidence="4">The sequence shown here is derived from an EMBL/GenBank/DDBJ whole genome shotgun (WGS) entry which is preliminary data.</text>
</comment>
<dbReference type="eggNOG" id="ENOG5033B8F">
    <property type="taxonomic scope" value="Bacteria"/>
</dbReference>
<dbReference type="EMBL" id="AATQ01000028">
    <property type="protein sequence ID" value="EAU45346.1"/>
    <property type="molecule type" value="Genomic_DNA"/>
</dbReference>
<organism evidence="4 5">
    <name type="scientific">Salipiger bermudensis (strain DSM 26914 / JCM 13377 / KCTC 12554 / HTCC2601)</name>
    <name type="common">Pelagibaca bermudensis</name>
    <dbReference type="NCBI Taxonomy" id="314265"/>
    <lineage>
        <taxon>Bacteria</taxon>
        <taxon>Pseudomonadati</taxon>
        <taxon>Pseudomonadota</taxon>
        <taxon>Alphaproteobacteria</taxon>
        <taxon>Rhodobacterales</taxon>
        <taxon>Roseobacteraceae</taxon>
        <taxon>Salipiger</taxon>
    </lineage>
</organism>
<proteinExistence type="predicted"/>
<dbReference type="HOGENOM" id="CLU_100965_0_1_5"/>
<dbReference type="InterPro" id="IPR025232">
    <property type="entry name" value="DUF4174"/>
</dbReference>
<dbReference type="AlphaFoldDB" id="Q0FMB3"/>
<evidence type="ECO:0000313" key="5">
    <source>
        <dbReference type="Proteomes" id="UP000006230"/>
    </source>
</evidence>
<feature type="chain" id="PRO_5004171786" description="DUF4174 domain-containing protein" evidence="2">
    <location>
        <begin position="27"/>
        <end position="145"/>
    </location>
</feature>
<sequence>MGRIRMKTKLGVAVIAGAIAATQAVGAPDLFQSLPADARDLDGMRWDKRPVLLFAPSKDHPDYARQIEMLREAQAALAERDIVVLSDLDDRTPSPLRQGFQPGGFKLVLVGKDGGVKLEQDAVLAPEELFAVIDRMPMRRNEMRD</sequence>
<dbReference type="Proteomes" id="UP000006230">
    <property type="component" value="Unassembled WGS sequence"/>
</dbReference>
<gene>
    <name evidence="4" type="ORF">R2601_24859</name>
</gene>
<evidence type="ECO:0000313" key="4">
    <source>
        <dbReference type="EMBL" id="EAU45346.1"/>
    </source>
</evidence>
<dbReference type="OrthoDB" id="7362103at2"/>
<evidence type="ECO:0000259" key="3">
    <source>
        <dbReference type="Pfam" id="PF13778"/>
    </source>
</evidence>
<evidence type="ECO:0000256" key="1">
    <source>
        <dbReference type="ARBA" id="ARBA00022729"/>
    </source>
</evidence>
<accession>Q0FMB3</accession>
<dbReference type="Pfam" id="PF13778">
    <property type="entry name" value="DUF4174"/>
    <property type="match status" value="1"/>
</dbReference>